<keyword evidence="3" id="KW-1185">Reference proteome</keyword>
<dbReference type="InterPro" id="IPR052895">
    <property type="entry name" value="HetReg/Transcr_Mod"/>
</dbReference>
<evidence type="ECO:0000313" key="2">
    <source>
        <dbReference type="EMBL" id="GIZ38551.1"/>
    </source>
</evidence>
<reference evidence="2 3" key="1">
    <citation type="submission" date="2021-01" db="EMBL/GenBank/DDBJ databases">
        <title>Cercospora kikuchii MAFF 305040 whole genome shotgun sequence.</title>
        <authorList>
            <person name="Kashiwa T."/>
            <person name="Suzuki T."/>
        </authorList>
    </citation>
    <scope>NUCLEOTIDE SEQUENCE [LARGE SCALE GENOMIC DNA]</scope>
    <source>
        <strain evidence="2 3">MAFF 305040</strain>
    </source>
</reference>
<accession>A0A9P3F8T2</accession>
<dbReference type="PANTHER" id="PTHR24148">
    <property type="entry name" value="ANKYRIN REPEAT DOMAIN-CONTAINING PROTEIN 39 HOMOLOG-RELATED"/>
    <property type="match status" value="1"/>
</dbReference>
<sequence length="835" mass="94900">MQTVRLPPPLPPRRVPVASKAVVSIDCMETGVITEDVSTKIVELPPPLPARPFVHPAQLAQVSVITREVDIATEEETTHSELSAPALPPRPMPITSNYEQPSIEDLEEDVEISSTVTLSANEQQSITHQSLYTSLPIQPTSQIRVLEIQPGPLHSPIICNLVVQNIDLTTPRRPPPTLHGDMLGDMFNSAGVIDYFRRNTSKDDFIRDLRTWMPKSYRERYQEKVVAAHAAESALPAFNALSYTWGSWDDSTSITIVNFESGEEVQFPVTRNLFNALRRVRRDEEDVIRLWVDQICINQRDEEEKAWQVRAMGNIYSLAWDVFIWLGDLDDEDLEPLKPNCPEGRRQIAERLLEVMEHAEATWWTRTWCIQEFMMARQDPIAIFADCQIRWTEAVSAGKRVKEDRELRALKPSNLKKHIWKNDDAKPEPEAEENDPVELVGAPFFSFQRIKYMSSGVRTLASMYWAYSQTEATDPRDKVYSLLAVIEPAESALVEIDYKKPVPWVYAEATHASIIASGNIHILGLVKGDRSDLELPSWCVDFSYAGKAIDQSWIDTGDFSQYLFTPSDTSREAKKSASESGGDNRVLPWTNRLQCATAKASLSVKRRLLVLRGLDFDVVVKTIRKRTRKVYWDNLKTGALDLLKAPLGLFSDGPIMLTKNEQAAFQSVLDLMEGAGSPYERLARDARVTEDLASMLVSEEDLHSTTSDDEEKISMFSFRLFDVWSRRFLRGHVSGLTKVAWRQYGLWKLYFRHLCHGDAFFFTSNGFIGLGHIECQVGDRIVLPYGSRHPVLLRPDNEASRYKFLGFCFVNGIMNDELRKLTPDLVLGEKEFVLR</sequence>
<feature type="domain" description="Heterokaryon incompatibility" evidence="1">
    <location>
        <begin position="238"/>
        <end position="372"/>
    </location>
</feature>
<dbReference type="OrthoDB" id="3643843at2759"/>
<organism evidence="2 3">
    <name type="scientific">Cercospora kikuchii</name>
    <dbReference type="NCBI Taxonomy" id="84275"/>
    <lineage>
        <taxon>Eukaryota</taxon>
        <taxon>Fungi</taxon>
        <taxon>Dikarya</taxon>
        <taxon>Ascomycota</taxon>
        <taxon>Pezizomycotina</taxon>
        <taxon>Dothideomycetes</taxon>
        <taxon>Dothideomycetidae</taxon>
        <taxon>Mycosphaerellales</taxon>
        <taxon>Mycosphaerellaceae</taxon>
        <taxon>Cercospora</taxon>
    </lineage>
</organism>
<dbReference type="GeneID" id="68287542"/>
<protein>
    <recommendedName>
        <fullName evidence="1">Heterokaryon incompatibility domain-containing protein</fullName>
    </recommendedName>
</protein>
<dbReference type="AlphaFoldDB" id="A0A9P3F8T2"/>
<dbReference type="EMBL" id="BOLY01000001">
    <property type="protein sequence ID" value="GIZ38551.1"/>
    <property type="molecule type" value="Genomic_DNA"/>
</dbReference>
<dbReference type="InterPro" id="IPR010730">
    <property type="entry name" value="HET"/>
</dbReference>
<proteinExistence type="predicted"/>
<evidence type="ECO:0000313" key="3">
    <source>
        <dbReference type="Proteomes" id="UP000825890"/>
    </source>
</evidence>
<comment type="caution">
    <text evidence="2">The sequence shown here is derived from an EMBL/GenBank/DDBJ whole genome shotgun (WGS) entry which is preliminary data.</text>
</comment>
<dbReference type="Pfam" id="PF06985">
    <property type="entry name" value="HET"/>
    <property type="match status" value="1"/>
</dbReference>
<gene>
    <name evidence="2" type="ORF">CKM354_000196700</name>
</gene>
<evidence type="ECO:0000259" key="1">
    <source>
        <dbReference type="Pfam" id="PF06985"/>
    </source>
</evidence>
<dbReference type="Pfam" id="PF26639">
    <property type="entry name" value="Het-6_barrel"/>
    <property type="match status" value="1"/>
</dbReference>
<dbReference type="Proteomes" id="UP000825890">
    <property type="component" value="Unassembled WGS sequence"/>
</dbReference>
<dbReference type="RefSeq" id="XP_044653038.1">
    <property type="nucleotide sequence ID" value="XM_044797103.1"/>
</dbReference>
<dbReference type="PANTHER" id="PTHR24148:SF73">
    <property type="entry name" value="HET DOMAIN PROTEIN (AFU_ORTHOLOGUE AFUA_8G01020)"/>
    <property type="match status" value="1"/>
</dbReference>
<name>A0A9P3F8T2_9PEZI</name>